<dbReference type="Pfam" id="PF20240">
    <property type="entry name" value="DUF6597"/>
    <property type="match status" value="1"/>
</dbReference>
<keyword evidence="2" id="KW-0238">DNA-binding</keyword>
<dbReference type="InterPro" id="IPR009057">
    <property type="entry name" value="Homeodomain-like_sf"/>
</dbReference>
<dbReference type="Pfam" id="PF12833">
    <property type="entry name" value="HTH_18"/>
    <property type="match status" value="1"/>
</dbReference>
<keyword evidence="6" id="KW-1185">Reference proteome</keyword>
<proteinExistence type="predicted"/>
<accession>A0ABN2L3T6</accession>
<dbReference type="RefSeq" id="WP_344068427.1">
    <property type="nucleotide sequence ID" value="NZ_BAAAPN010000100.1"/>
</dbReference>
<dbReference type="SUPFAM" id="SSF46689">
    <property type="entry name" value="Homeodomain-like"/>
    <property type="match status" value="1"/>
</dbReference>
<organism evidence="5 6">
    <name type="scientific">Nostocoides vanveenii</name>
    <dbReference type="NCBI Taxonomy" id="330835"/>
    <lineage>
        <taxon>Bacteria</taxon>
        <taxon>Bacillati</taxon>
        <taxon>Actinomycetota</taxon>
        <taxon>Actinomycetes</taxon>
        <taxon>Micrococcales</taxon>
        <taxon>Intrasporangiaceae</taxon>
        <taxon>Nostocoides</taxon>
    </lineage>
</organism>
<reference evidence="5 6" key="1">
    <citation type="journal article" date="2019" name="Int. J. Syst. Evol. Microbiol.">
        <title>The Global Catalogue of Microorganisms (GCM) 10K type strain sequencing project: providing services to taxonomists for standard genome sequencing and annotation.</title>
        <authorList>
            <consortium name="The Broad Institute Genomics Platform"/>
            <consortium name="The Broad Institute Genome Sequencing Center for Infectious Disease"/>
            <person name="Wu L."/>
            <person name="Ma J."/>
        </authorList>
    </citation>
    <scope>NUCLEOTIDE SEQUENCE [LARGE SCALE GENOMIC DNA]</scope>
    <source>
        <strain evidence="5 6">JCM 15591</strain>
    </source>
</reference>
<dbReference type="Proteomes" id="UP001501475">
    <property type="component" value="Unassembled WGS sequence"/>
</dbReference>
<feature type="domain" description="HTH araC/xylS-type" evidence="4">
    <location>
        <begin position="184"/>
        <end position="285"/>
    </location>
</feature>
<dbReference type="EMBL" id="BAAAPN010000100">
    <property type="protein sequence ID" value="GAA1773876.1"/>
    <property type="molecule type" value="Genomic_DNA"/>
</dbReference>
<evidence type="ECO:0000313" key="6">
    <source>
        <dbReference type="Proteomes" id="UP001501475"/>
    </source>
</evidence>
<evidence type="ECO:0000313" key="5">
    <source>
        <dbReference type="EMBL" id="GAA1773876.1"/>
    </source>
</evidence>
<evidence type="ECO:0000256" key="2">
    <source>
        <dbReference type="ARBA" id="ARBA00023125"/>
    </source>
</evidence>
<dbReference type="InterPro" id="IPR018060">
    <property type="entry name" value="HTH_AraC"/>
</dbReference>
<gene>
    <name evidence="5" type="ORF">GCM10009810_33690</name>
</gene>
<evidence type="ECO:0000256" key="3">
    <source>
        <dbReference type="ARBA" id="ARBA00023163"/>
    </source>
</evidence>
<keyword evidence="3" id="KW-0804">Transcription</keyword>
<evidence type="ECO:0000259" key="4">
    <source>
        <dbReference type="PROSITE" id="PS01124"/>
    </source>
</evidence>
<evidence type="ECO:0000256" key="1">
    <source>
        <dbReference type="ARBA" id="ARBA00023015"/>
    </source>
</evidence>
<dbReference type="InterPro" id="IPR050204">
    <property type="entry name" value="AraC_XylS_family_regulators"/>
</dbReference>
<name>A0ABN2L3T6_9MICO</name>
<protein>
    <submittedName>
        <fullName evidence="5">Helix-turn-helix domain-containing protein</fullName>
    </submittedName>
</protein>
<sequence length="296" mass="31445">MPTPPDPRRDTRAILYPGQMRQWVTLERLPVGPQWVGILDWAWSVTWEVPPGESYAQDVLSLPAVNLSVGTTPPPGPNPPPGPCAVTPRVVGVASRRTTRVLSGSGWNVAVKTTVGGFGALVNGSVAQWTDAEVPMEHVLPVDSAALGAEMARASTGAERAGHLLSALEPLLAQADQARIRTAREVGAIAEAATADPDLRLVGELAAYAGVSVRTLQRLFAEYAGISPAWMLRRLRLIEAAERVARGEEVRWADVAADLGYSDQAHLSREFTAAVGATPSAYAVAQGRPRASSPER</sequence>
<comment type="caution">
    <text evidence="5">The sequence shown here is derived from an EMBL/GenBank/DDBJ whole genome shotgun (WGS) entry which is preliminary data.</text>
</comment>
<dbReference type="PANTHER" id="PTHR46796">
    <property type="entry name" value="HTH-TYPE TRANSCRIPTIONAL ACTIVATOR RHAS-RELATED"/>
    <property type="match status" value="1"/>
</dbReference>
<dbReference type="PROSITE" id="PS01124">
    <property type="entry name" value="HTH_ARAC_FAMILY_2"/>
    <property type="match status" value="1"/>
</dbReference>
<dbReference type="Gene3D" id="1.10.10.60">
    <property type="entry name" value="Homeodomain-like"/>
    <property type="match status" value="1"/>
</dbReference>
<dbReference type="InterPro" id="IPR046532">
    <property type="entry name" value="DUF6597"/>
</dbReference>
<dbReference type="SMART" id="SM00342">
    <property type="entry name" value="HTH_ARAC"/>
    <property type="match status" value="1"/>
</dbReference>
<keyword evidence="1" id="KW-0805">Transcription regulation</keyword>